<feature type="compositionally biased region" description="Basic and acidic residues" evidence="2">
    <location>
        <begin position="823"/>
        <end position="835"/>
    </location>
</feature>
<feature type="region of interest" description="Disordered" evidence="2">
    <location>
        <begin position="337"/>
        <end position="432"/>
    </location>
</feature>
<accession>A0A4U7KQD0</accession>
<dbReference type="KEGG" id="sgra:EX895_004922"/>
<dbReference type="GO" id="GO:0032040">
    <property type="term" value="C:small-subunit processome"/>
    <property type="evidence" value="ECO:0007669"/>
    <property type="project" value="TreeGrafter"/>
</dbReference>
<sequence>MAKASSSKKAVASSSNGPSSVPSSNTRSVLEQVQALQSALLSSSDLNPLSDLLSLSKKLAKVGEDNTTKERKDAAVALHRAALVLVRSMKSLSGEDKIPFDRDVDQDGYLLSYGGKASSTTDKAVSAKAKEAQIKVADWIRMRWNETIELLCGLLAHPIEGLRLEALQMLVELQTSASSSLTRIAAATVAARAQTKAPTSTSKNDHASEPIQSNLAFWAQSPWRALCLALIAGPPSLAKLGKGDAGTRYQVVRVESGVPEDVRDKFVQSGLEEYDDVRFATLREISLALRKPSPSIAGSTQLRAHTLALLIQLTAVPTSVEDLNNFLVDELSIPPLGESGKKKKKKKTASSSANGKNLSVIDDGDSDAEEEQDDDDMAGWFSDSDDEGEPRAGATAGEQRRAADKKAIGGLGAAARSASAKKRKARSFHESVHHMGAQRAAFSTAWLDVLLPRRQTEESAAAAGVAKGSLVGGELSLAATHEVLVRLHAQILPHLTKPTMLHDFLVSCLNSRGATALLALNAIFTLVTKHNLDYPQFYARLYAMLDASVLHMKYRARFLRLLETFLSSTHLSSALVASFAKRLSRLSLRAPPAAIASVVPFVYNLLKKHPRCMSMVHKEWDGDRLNIGPAGVQDPFDPEEKDPLKTQALESSLWELAAFGAAAVAKGNSGGPAMGAEEGSVLPGEAHYLGSVTGLARIFAEPFTREGYSLDDFLDITYGTLFETETKKTLNKYATKSGEAPRRRAAPALAYSLPGGFGAGGSTDTTAHNRVDIFPSQSGRLRAANSVAAAEKQEQEEIERERADRKRRLGGEDQDDDEDDEEREAREAIEELKRAERAKKRKVDQTGTHDVCAMLFSFA</sequence>
<organism evidence="4 5">
    <name type="scientific">Sporisorium graminicola</name>
    <dbReference type="NCBI Taxonomy" id="280036"/>
    <lineage>
        <taxon>Eukaryota</taxon>
        <taxon>Fungi</taxon>
        <taxon>Dikarya</taxon>
        <taxon>Basidiomycota</taxon>
        <taxon>Ustilaginomycotina</taxon>
        <taxon>Ustilaginomycetes</taxon>
        <taxon>Ustilaginales</taxon>
        <taxon>Ustilaginaceae</taxon>
        <taxon>Sporisorium</taxon>
    </lineage>
</organism>
<dbReference type="RefSeq" id="XP_029738082.1">
    <property type="nucleotide sequence ID" value="XM_029885516.1"/>
</dbReference>
<name>A0A4U7KQD0_9BASI</name>
<evidence type="ECO:0000313" key="5">
    <source>
        <dbReference type="Proteomes" id="UP000306050"/>
    </source>
</evidence>
<evidence type="ECO:0000313" key="4">
    <source>
        <dbReference type="EMBL" id="TKY86097.1"/>
    </source>
</evidence>
<feature type="region of interest" description="Disordered" evidence="2">
    <location>
        <begin position="1"/>
        <end position="28"/>
    </location>
</feature>
<evidence type="ECO:0000256" key="2">
    <source>
        <dbReference type="SAM" id="MobiDB-lite"/>
    </source>
</evidence>
<comment type="caution">
    <text evidence="4">The sequence shown here is derived from an EMBL/GenBank/DDBJ whole genome shotgun (WGS) entry which is preliminary data.</text>
</comment>
<evidence type="ECO:0000256" key="1">
    <source>
        <dbReference type="ARBA" id="ARBA00007797"/>
    </source>
</evidence>
<dbReference type="InterPro" id="IPR027193">
    <property type="entry name" value="Noc4"/>
</dbReference>
<dbReference type="PANTHER" id="PTHR12455">
    <property type="entry name" value="NUCLEOLAR COMPLEX PROTEIN 4"/>
    <property type="match status" value="1"/>
</dbReference>
<feature type="region of interest" description="Disordered" evidence="2">
    <location>
        <begin position="782"/>
        <end position="846"/>
    </location>
</feature>
<comment type="similarity">
    <text evidence="1">Belongs to the CBF/MAK21 family.</text>
</comment>
<keyword evidence="5" id="KW-1185">Reference proteome</keyword>
<dbReference type="GeneID" id="40727817"/>
<feature type="domain" description="CCAAT-binding factor" evidence="3">
    <location>
        <begin position="516"/>
        <end position="659"/>
    </location>
</feature>
<dbReference type="InterPro" id="IPR005612">
    <property type="entry name" value="CCAAT-binding_factor"/>
</dbReference>
<gene>
    <name evidence="4" type="ORF">EX895_004922</name>
</gene>
<dbReference type="OrthoDB" id="10263185at2759"/>
<protein>
    <recommendedName>
        <fullName evidence="3">CCAAT-binding factor domain-containing protein</fullName>
    </recommendedName>
</protein>
<dbReference type="AlphaFoldDB" id="A0A4U7KQD0"/>
<dbReference type="EMBL" id="SRRM01000018">
    <property type="protein sequence ID" value="TKY86097.1"/>
    <property type="molecule type" value="Genomic_DNA"/>
</dbReference>
<feature type="compositionally biased region" description="Acidic residues" evidence="2">
    <location>
        <begin position="362"/>
        <end position="388"/>
    </location>
</feature>
<feature type="compositionally biased region" description="Basic and acidic residues" evidence="2">
    <location>
        <begin position="398"/>
        <end position="407"/>
    </location>
</feature>
<feature type="compositionally biased region" description="Basic and acidic residues" evidence="2">
    <location>
        <begin position="791"/>
        <end position="804"/>
    </location>
</feature>
<reference evidence="4 5" key="1">
    <citation type="submission" date="2019-05" db="EMBL/GenBank/DDBJ databases">
        <title>Sporisorium graminicola CBS 10092 draft sequencing and annotation.</title>
        <authorList>
            <person name="Solano-Gonzalez S."/>
            <person name="Caddick M.X."/>
            <person name="Darby A."/>
        </authorList>
    </citation>
    <scope>NUCLEOTIDE SEQUENCE [LARGE SCALE GENOMIC DNA]</scope>
    <source>
        <strain evidence="4 5">CBS 10092</strain>
    </source>
</reference>
<evidence type="ECO:0000259" key="3">
    <source>
        <dbReference type="Pfam" id="PF03914"/>
    </source>
</evidence>
<dbReference type="Pfam" id="PF03914">
    <property type="entry name" value="CBF"/>
    <property type="match status" value="1"/>
</dbReference>
<proteinExistence type="inferred from homology"/>
<feature type="compositionally biased region" description="Acidic residues" evidence="2">
    <location>
        <begin position="812"/>
        <end position="822"/>
    </location>
</feature>
<dbReference type="PANTHER" id="PTHR12455:SF0">
    <property type="entry name" value="NUCLEOLAR COMPLEX PROTEIN 4 HOMOLOG"/>
    <property type="match status" value="1"/>
</dbReference>
<feature type="compositionally biased region" description="Low complexity" evidence="2">
    <location>
        <begin position="1"/>
        <end position="25"/>
    </location>
</feature>
<dbReference type="GO" id="GO:0042254">
    <property type="term" value="P:ribosome biogenesis"/>
    <property type="evidence" value="ECO:0007669"/>
    <property type="project" value="InterPro"/>
</dbReference>
<dbReference type="GO" id="GO:0030692">
    <property type="term" value="C:Noc4p-Nop14p complex"/>
    <property type="evidence" value="ECO:0007669"/>
    <property type="project" value="TreeGrafter"/>
</dbReference>
<dbReference type="Proteomes" id="UP000306050">
    <property type="component" value="Chromosome SGRAM_5"/>
</dbReference>